<organism evidence="1 2">
    <name type="scientific">Caenorhabditis japonica</name>
    <dbReference type="NCBI Taxonomy" id="281687"/>
    <lineage>
        <taxon>Eukaryota</taxon>
        <taxon>Metazoa</taxon>
        <taxon>Ecdysozoa</taxon>
        <taxon>Nematoda</taxon>
        <taxon>Chromadorea</taxon>
        <taxon>Rhabditida</taxon>
        <taxon>Rhabditina</taxon>
        <taxon>Rhabditomorpha</taxon>
        <taxon>Rhabditoidea</taxon>
        <taxon>Rhabditidae</taxon>
        <taxon>Peloderinae</taxon>
        <taxon>Caenorhabditis</taxon>
    </lineage>
</organism>
<name>A0A8R1DNL6_CAEJA</name>
<reference evidence="2" key="1">
    <citation type="submission" date="2010-08" db="EMBL/GenBank/DDBJ databases">
        <authorList>
            <consortium name="Caenorhabditis japonica Sequencing Consortium"/>
            <person name="Wilson R.K."/>
        </authorList>
    </citation>
    <scope>NUCLEOTIDE SEQUENCE [LARGE SCALE GENOMIC DNA]</scope>
    <source>
        <strain evidence="2">DF5081</strain>
    </source>
</reference>
<accession>A0A8R1DNL6</accession>
<evidence type="ECO:0000313" key="2">
    <source>
        <dbReference type="Proteomes" id="UP000005237"/>
    </source>
</evidence>
<protein>
    <submittedName>
        <fullName evidence="1">Uncharacterized protein</fullName>
    </submittedName>
</protein>
<dbReference type="Proteomes" id="UP000005237">
    <property type="component" value="Unassembled WGS sequence"/>
</dbReference>
<evidence type="ECO:0000313" key="1">
    <source>
        <dbReference type="EnsemblMetazoa" id="CJA07757.1"/>
    </source>
</evidence>
<dbReference type="EnsemblMetazoa" id="CJA07757.1">
    <property type="protein sequence ID" value="CJA07757.1"/>
    <property type="gene ID" value="WBGene00126961"/>
</dbReference>
<keyword evidence="2" id="KW-1185">Reference proteome</keyword>
<proteinExistence type="predicted"/>
<sequence>MEKSSGFRSGHDTGHLSFFMNAGKWALHQSWVEVLRRELKKSHDENNSINHIIKTLYEYQENDKQTLQSKEQVILRLQQQLLELGFEEDIYS</sequence>
<dbReference type="AlphaFoldDB" id="A0A8R1DNL6"/>
<reference evidence="1" key="2">
    <citation type="submission" date="2022-06" db="UniProtKB">
        <authorList>
            <consortium name="EnsemblMetazoa"/>
        </authorList>
    </citation>
    <scope>IDENTIFICATION</scope>
    <source>
        <strain evidence="1">DF5081</strain>
    </source>
</reference>